<keyword evidence="1" id="KW-0472">Membrane</keyword>
<evidence type="ECO:0000313" key="3">
    <source>
        <dbReference type="Proteomes" id="UP000295500"/>
    </source>
</evidence>
<evidence type="ECO:0000256" key="1">
    <source>
        <dbReference type="SAM" id="Phobius"/>
    </source>
</evidence>
<accession>A0A4R6Q2Z1</accession>
<name>A0A4R6Q2Z1_9FIRM</name>
<proteinExistence type="predicted"/>
<evidence type="ECO:0000313" key="2">
    <source>
        <dbReference type="EMBL" id="TDP56387.1"/>
    </source>
</evidence>
<dbReference type="AlphaFoldDB" id="A0A4R6Q2Z1"/>
<comment type="caution">
    <text evidence="2">The sequence shown here is derived from an EMBL/GenBank/DDBJ whole genome shotgun (WGS) entry which is preliminary data.</text>
</comment>
<keyword evidence="1" id="KW-1133">Transmembrane helix</keyword>
<keyword evidence="1" id="KW-0812">Transmembrane</keyword>
<feature type="transmembrane region" description="Helical" evidence="1">
    <location>
        <begin position="6"/>
        <end position="24"/>
    </location>
</feature>
<sequence>MYVKSIIALVLVAFLVGGFIFLKIKDKNK</sequence>
<reference evidence="2 3" key="1">
    <citation type="submission" date="2019-03" db="EMBL/GenBank/DDBJ databases">
        <title>Genomic Encyclopedia of Type Strains, Phase IV (KMG-IV): sequencing the most valuable type-strain genomes for metagenomic binning, comparative biology and taxonomic classification.</title>
        <authorList>
            <person name="Goeker M."/>
        </authorList>
    </citation>
    <scope>NUCLEOTIDE SEQUENCE [LARGE SCALE GENOMIC DNA]</scope>
    <source>
        <strain evidence="2 3">DSM 28287</strain>
    </source>
</reference>
<gene>
    <name evidence="2" type="ORF">EV211_1159</name>
</gene>
<dbReference type="EMBL" id="SNXO01000015">
    <property type="protein sequence ID" value="TDP56387.1"/>
    <property type="molecule type" value="Genomic_DNA"/>
</dbReference>
<keyword evidence="3" id="KW-1185">Reference proteome</keyword>
<protein>
    <submittedName>
        <fullName evidence="2">Uncharacterized protein</fullName>
    </submittedName>
</protein>
<dbReference type="Proteomes" id="UP000295500">
    <property type="component" value="Unassembled WGS sequence"/>
</dbReference>
<organism evidence="2 3">
    <name type="scientific">Aminicella lysinilytica</name>
    <dbReference type="NCBI Taxonomy" id="433323"/>
    <lineage>
        <taxon>Bacteria</taxon>
        <taxon>Bacillati</taxon>
        <taxon>Bacillota</taxon>
        <taxon>Clostridia</taxon>
        <taxon>Peptostreptococcales</taxon>
        <taxon>Anaerovoracaceae</taxon>
        <taxon>Aminicella</taxon>
    </lineage>
</organism>